<comment type="caution">
    <text evidence="3">The sequence shown here is derived from an EMBL/GenBank/DDBJ whole genome shotgun (WGS) entry which is preliminary data.</text>
</comment>
<keyword evidence="4" id="KW-1185">Reference proteome</keyword>
<gene>
    <name evidence="3" type="ORF">CTEN210_12354</name>
</gene>
<feature type="compositionally biased region" description="Polar residues" evidence="2">
    <location>
        <begin position="804"/>
        <end position="815"/>
    </location>
</feature>
<proteinExistence type="predicted"/>
<feature type="compositionally biased region" description="Polar residues" evidence="2">
    <location>
        <begin position="88"/>
        <end position="99"/>
    </location>
</feature>
<feature type="region of interest" description="Disordered" evidence="2">
    <location>
        <begin position="80"/>
        <end position="115"/>
    </location>
</feature>
<keyword evidence="1" id="KW-0175">Coiled coil</keyword>
<dbReference type="EMBL" id="BLLK01000051">
    <property type="protein sequence ID" value="GFH55878.1"/>
    <property type="molecule type" value="Genomic_DNA"/>
</dbReference>
<evidence type="ECO:0000313" key="3">
    <source>
        <dbReference type="EMBL" id="GFH55878.1"/>
    </source>
</evidence>
<feature type="coiled-coil region" evidence="1">
    <location>
        <begin position="682"/>
        <end position="755"/>
    </location>
</feature>
<feature type="coiled-coil region" evidence="1">
    <location>
        <begin position="218"/>
        <end position="266"/>
    </location>
</feature>
<protein>
    <submittedName>
        <fullName evidence="3">Uncharacterized protein</fullName>
    </submittedName>
</protein>
<name>A0AAD3HAE5_9STRA</name>
<dbReference type="Proteomes" id="UP001054902">
    <property type="component" value="Unassembled WGS sequence"/>
</dbReference>
<feature type="coiled-coil region" evidence="1">
    <location>
        <begin position="388"/>
        <end position="422"/>
    </location>
</feature>
<feature type="coiled-coil region" evidence="1">
    <location>
        <begin position="450"/>
        <end position="481"/>
    </location>
</feature>
<reference evidence="3 4" key="1">
    <citation type="journal article" date="2021" name="Sci. Rep.">
        <title>The genome of the diatom Chaetoceros tenuissimus carries an ancient integrated fragment of an extant virus.</title>
        <authorList>
            <person name="Hongo Y."/>
            <person name="Kimura K."/>
            <person name="Takaki Y."/>
            <person name="Yoshida Y."/>
            <person name="Baba S."/>
            <person name="Kobayashi G."/>
            <person name="Nagasaki K."/>
            <person name="Hano T."/>
            <person name="Tomaru Y."/>
        </authorList>
    </citation>
    <scope>NUCLEOTIDE SEQUENCE [LARGE SCALE GENOMIC DNA]</scope>
    <source>
        <strain evidence="3 4">NIES-3715</strain>
    </source>
</reference>
<sequence>MNNVSISEGNINKDKVPAEKLKTMTPNTMNTSAGFDLNSITSIKISGESPDCDSLSSVSCHSSIASNVDIENINGQHKHGDDLVLENLPSSPKQQTSPYRNLYQKPSHDDDDVLISSPVNQISNIDISPEFCTSPSTDAIIGIGNCIKDLKGKDIFQPVQEKHEHKSQLLIEDEEFALNNILEIPEKKVNAKERMDFHDASSDDQDPQTKLHIKEAIIKSQRNELMRYNTMIKKYRSRIKEKNESIKSLEDNIRALKHQLNSSSQENPDYEPSMSALNTTFDSALLSNGEITCEEATLDALQTEIRTYKQIIATLTDENNTFRQKELNHLTKIQELERSLLSTSKQTDMGLSVEKLRHKLEMKNAIIENNIVELDILRDEEEGHQIQVAELGQQVLRLEKRNETLQNENKTLQKLLETSREAVINRSTETSFDESLHELHTSMNMSLLSHMDENAVIESLKQELEETKSREVKLRQELEKVTVSDGNKDAIMESLTESQQEAIAYLTGELKNLREKMADEHKKHKDQILDMKSKDEQLLLLEHENKLVVSESLKNVELLEKVKQDLSIKAGENKCLKDEVIELIEKTAQIQYLQQQLKALNTSHSNLVDKNKELTRKVCSEEEPPLIPSPRRRKDTIASEAEDTVMTVEIDSEVQDVGTEYILRNGLDDHARKFAILKKAMKQQYEAKERRYEVRLKKLERQVNKQQKLLDQKSADLKENEIKRISNEAEMQDQMEALKTSAKEREAAINSLKIRMRSSSSPSKANKTKIISEISDVLIDGVGKSIELFESMSFGNEKEDAKSVSDSIAPSTTLE</sequence>
<evidence type="ECO:0000313" key="4">
    <source>
        <dbReference type="Proteomes" id="UP001054902"/>
    </source>
</evidence>
<feature type="region of interest" description="Disordered" evidence="2">
    <location>
        <begin position="796"/>
        <end position="815"/>
    </location>
</feature>
<evidence type="ECO:0000256" key="1">
    <source>
        <dbReference type="SAM" id="Coils"/>
    </source>
</evidence>
<organism evidence="3 4">
    <name type="scientific">Chaetoceros tenuissimus</name>
    <dbReference type="NCBI Taxonomy" id="426638"/>
    <lineage>
        <taxon>Eukaryota</taxon>
        <taxon>Sar</taxon>
        <taxon>Stramenopiles</taxon>
        <taxon>Ochrophyta</taxon>
        <taxon>Bacillariophyta</taxon>
        <taxon>Coscinodiscophyceae</taxon>
        <taxon>Chaetocerotophycidae</taxon>
        <taxon>Chaetocerotales</taxon>
        <taxon>Chaetocerotaceae</taxon>
        <taxon>Chaetoceros</taxon>
    </lineage>
</organism>
<dbReference type="AlphaFoldDB" id="A0AAD3HAE5"/>
<accession>A0AAD3HAE5</accession>
<evidence type="ECO:0000256" key="2">
    <source>
        <dbReference type="SAM" id="MobiDB-lite"/>
    </source>
</evidence>